<dbReference type="Pfam" id="PF13749">
    <property type="entry name" value="HATPase_c_4"/>
    <property type="match status" value="1"/>
</dbReference>
<dbReference type="Gene3D" id="3.30.565.60">
    <property type="match status" value="1"/>
</dbReference>
<gene>
    <name evidence="3" type="ORF">BECKFM1743A_GA0114220_103145</name>
    <name evidence="4" type="ORF">BECKFM1743B_GA0114221_103013</name>
    <name evidence="2" type="ORF">BECKFM1743C_GA0114222_102933</name>
</gene>
<proteinExistence type="predicted"/>
<accession>A0A450T7W2</accession>
<reference evidence="3" key="1">
    <citation type="submission" date="2019-02" db="EMBL/GenBank/DDBJ databases">
        <authorList>
            <person name="Gruber-Vodicka R. H."/>
            <person name="Seah K. B. B."/>
        </authorList>
    </citation>
    <scope>NUCLEOTIDE SEQUENCE</scope>
    <source>
        <strain evidence="3">BECK_BZ163</strain>
        <strain evidence="4">BECK_BZ164</strain>
        <strain evidence="2">BECK_BZ165</strain>
    </source>
</reference>
<dbReference type="EMBL" id="CAADFA010000293">
    <property type="protein sequence ID" value="VFJ61402.1"/>
    <property type="molecule type" value="Genomic_DNA"/>
</dbReference>
<keyword evidence="3" id="KW-0547">Nucleotide-binding</keyword>
<dbReference type="InterPro" id="IPR038475">
    <property type="entry name" value="RecG_C_sf"/>
</dbReference>
<evidence type="ECO:0000313" key="2">
    <source>
        <dbReference type="EMBL" id="VFJ61402.1"/>
    </source>
</evidence>
<protein>
    <submittedName>
        <fullName evidence="3">ATP-dependent DNA helicase RecG</fullName>
    </submittedName>
</protein>
<keyword evidence="3" id="KW-0347">Helicase</keyword>
<dbReference type="PANTHER" id="PTHR30595">
    <property type="entry name" value="GLPR-RELATED TRANSCRIPTIONAL REPRESSOR"/>
    <property type="match status" value="1"/>
</dbReference>
<keyword evidence="3" id="KW-0378">Hydrolase</keyword>
<feature type="region of interest" description="Disordered" evidence="1">
    <location>
        <begin position="180"/>
        <end position="203"/>
    </location>
</feature>
<name>A0A450T7W2_9GAMM</name>
<organism evidence="3">
    <name type="scientific">Candidatus Kentrum sp. FM</name>
    <dbReference type="NCBI Taxonomy" id="2126340"/>
    <lineage>
        <taxon>Bacteria</taxon>
        <taxon>Pseudomonadati</taxon>
        <taxon>Pseudomonadota</taxon>
        <taxon>Gammaproteobacteria</taxon>
        <taxon>Candidatus Kentrum</taxon>
    </lineage>
</organism>
<keyword evidence="3" id="KW-0067">ATP-binding</keyword>
<dbReference type="EMBL" id="CAADEZ010000314">
    <property type="protein sequence ID" value="VFJ62726.1"/>
    <property type="molecule type" value="Genomic_DNA"/>
</dbReference>
<dbReference type="EMBL" id="CAADFL010000301">
    <property type="protein sequence ID" value="VFK14002.1"/>
    <property type="molecule type" value="Genomic_DNA"/>
</dbReference>
<evidence type="ECO:0000313" key="4">
    <source>
        <dbReference type="EMBL" id="VFK14002.1"/>
    </source>
</evidence>
<dbReference type="AlphaFoldDB" id="A0A450T7W2"/>
<dbReference type="PANTHER" id="PTHR30595:SF6">
    <property type="entry name" value="SCHLAFEN ALBA-2 DOMAIN-CONTAINING PROTEIN"/>
    <property type="match status" value="1"/>
</dbReference>
<evidence type="ECO:0000256" key="1">
    <source>
        <dbReference type="SAM" id="MobiDB-lite"/>
    </source>
</evidence>
<sequence length="237" mass="27097">MKHNPTFAFTSREKLSDDPHVRWTDRITPDGTWPSNLYQFYSRVIQRLSEDLKVPFELDKDLFRKGETIVHEAVREALVNALIHADYRGMGGVVVEKYRDRIELSNPGCLLVPPERIFQGGVSECRNRSLQTMFMMIGAGEKAGSGIDKIRRGWASQNWSPPEVEEQIRLDRVRWLLPMTDPDGEENGPASQHYRQGKKEGMEKGRIATARIMKQAGEPVEKIVQYTQLTVDEVEGL</sequence>
<evidence type="ECO:0000313" key="3">
    <source>
        <dbReference type="EMBL" id="VFJ62726.1"/>
    </source>
</evidence>
<dbReference type="GO" id="GO:0004386">
    <property type="term" value="F:helicase activity"/>
    <property type="evidence" value="ECO:0007669"/>
    <property type="project" value="UniProtKB-KW"/>
</dbReference>